<evidence type="ECO:0000256" key="11">
    <source>
        <dbReference type="SAM" id="MobiDB-lite"/>
    </source>
</evidence>
<feature type="compositionally biased region" description="Polar residues" evidence="11">
    <location>
        <begin position="195"/>
        <end position="204"/>
    </location>
</feature>
<evidence type="ECO:0000256" key="9">
    <source>
        <dbReference type="ARBA" id="ARBA00022990"/>
    </source>
</evidence>
<evidence type="ECO:0000259" key="13">
    <source>
        <dbReference type="Pfam" id="PF11566"/>
    </source>
</evidence>
<keyword evidence="5" id="KW-0963">Cytoplasm</keyword>
<evidence type="ECO:0000256" key="4">
    <source>
        <dbReference type="ARBA" id="ARBA00022481"/>
    </source>
</evidence>
<evidence type="ECO:0000256" key="1">
    <source>
        <dbReference type="ARBA" id="ARBA00004240"/>
    </source>
</evidence>
<accession>A0A6G1GWA2</accession>
<dbReference type="InterPro" id="IPR045128">
    <property type="entry name" value="PI31-like"/>
</dbReference>
<keyword evidence="15" id="KW-1185">Reference proteome</keyword>
<dbReference type="Proteomes" id="UP000800041">
    <property type="component" value="Unassembled WGS sequence"/>
</dbReference>
<dbReference type="OrthoDB" id="68090at2759"/>
<dbReference type="Pfam" id="PF11566">
    <property type="entry name" value="PI31_Prot_N"/>
    <property type="match status" value="1"/>
</dbReference>
<evidence type="ECO:0000256" key="10">
    <source>
        <dbReference type="ARBA" id="ARBA00024805"/>
    </source>
</evidence>
<dbReference type="GO" id="GO:0000502">
    <property type="term" value="C:proteasome complex"/>
    <property type="evidence" value="ECO:0007669"/>
    <property type="project" value="UniProtKB-KW"/>
</dbReference>
<keyword evidence="9" id="KW-0007">Acetylation</keyword>
<protein>
    <submittedName>
        <fullName evidence="14">Uncharacterized protein</fullName>
    </submittedName>
</protein>
<evidence type="ECO:0000256" key="2">
    <source>
        <dbReference type="ARBA" id="ARBA00004496"/>
    </source>
</evidence>
<comment type="similarity">
    <text evidence="3">Belongs to the proteasome inhibitor PI31 family.</text>
</comment>
<dbReference type="PANTHER" id="PTHR13266">
    <property type="entry name" value="PROTEASOME INHIBITOR"/>
    <property type="match status" value="1"/>
</dbReference>
<evidence type="ECO:0000256" key="8">
    <source>
        <dbReference type="ARBA" id="ARBA00022942"/>
    </source>
</evidence>
<keyword evidence="8" id="KW-0647">Proteasome</keyword>
<sequence>MAPQNTSGEALSAGSIASFMAASLPKDASPQLKNEWDAVALAAHSGMIAVGFRLRGLGEDHLIDASSDAQDAKPLPEQWNSTSGSYAFRYAHSQSSMEFLVKVTRLSGKALVYAIGIGHDKTAQFELEVRDYISPSNLPSTPLSSSTSLEDAHKTLQDVFISPGRLADLGALLKVSVIQKLAPGIRKEGYEDDQTTTATSSSRGQQERAPRRQEEDRPTRDPLREPQPPPAQPHPFNDPLAAPPSRQTLPEPIPGFEDEHEILRGPRGGIGGRQPQQDYGYNDLYPQGMGPQDPFRPHFGGPPPLRSGGLGGGGMHPTFDDPLFAGRGGRGGMGGAMGGQAPPGARWEPAYPGQEPPQGSGGHPGSNFPGRMGGGPPNPFRGFGEGDFL</sequence>
<feature type="compositionally biased region" description="Basic and acidic residues" evidence="11">
    <location>
        <begin position="205"/>
        <end position="224"/>
    </location>
</feature>
<keyword evidence="7" id="KW-0256">Endoplasmic reticulum</keyword>
<dbReference type="GO" id="GO:0005783">
    <property type="term" value="C:endoplasmic reticulum"/>
    <property type="evidence" value="ECO:0007669"/>
    <property type="project" value="UniProtKB-SubCell"/>
</dbReference>
<dbReference type="GO" id="GO:0070628">
    <property type="term" value="F:proteasome binding"/>
    <property type="evidence" value="ECO:0007669"/>
    <property type="project" value="InterPro"/>
</dbReference>
<dbReference type="InterPro" id="IPR021625">
    <property type="entry name" value="PI31_Prot_N"/>
</dbReference>
<evidence type="ECO:0000313" key="15">
    <source>
        <dbReference type="Proteomes" id="UP000800041"/>
    </source>
</evidence>
<evidence type="ECO:0000256" key="5">
    <source>
        <dbReference type="ARBA" id="ARBA00022490"/>
    </source>
</evidence>
<name>A0A6G1GWA2_9PEZI</name>
<gene>
    <name evidence="14" type="ORF">K402DRAFT_464668</name>
</gene>
<dbReference type="AlphaFoldDB" id="A0A6G1GWA2"/>
<comment type="function">
    <text evidence="10">Plays an important role in control of proteasome function. Inhibits the hydrolysis of protein and peptide substrates by the 20S proteasome. Also inhibits the activation of the proteasome by the proteasome regulatory proteins PA700 and PA28.</text>
</comment>
<evidence type="ECO:0000256" key="7">
    <source>
        <dbReference type="ARBA" id="ARBA00022824"/>
    </source>
</evidence>
<evidence type="ECO:0000313" key="14">
    <source>
        <dbReference type="EMBL" id="KAF1985018.1"/>
    </source>
</evidence>
<dbReference type="GO" id="GO:0004866">
    <property type="term" value="F:endopeptidase inhibitor activity"/>
    <property type="evidence" value="ECO:0007669"/>
    <property type="project" value="InterPro"/>
</dbReference>
<dbReference type="Gene3D" id="3.40.1000.30">
    <property type="match status" value="1"/>
</dbReference>
<feature type="region of interest" description="Disordered" evidence="11">
    <location>
        <begin position="188"/>
        <end position="389"/>
    </location>
</feature>
<keyword evidence="4" id="KW-0488">Methylation</keyword>
<evidence type="ECO:0000256" key="3">
    <source>
        <dbReference type="ARBA" id="ARBA00006405"/>
    </source>
</evidence>
<evidence type="ECO:0000259" key="12">
    <source>
        <dbReference type="Pfam" id="PF08577"/>
    </source>
</evidence>
<dbReference type="Pfam" id="PF08577">
    <property type="entry name" value="PI31_Prot_C"/>
    <property type="match status" value="1"/>
</dbReference>
<keyword evidence="6" id="KW-0597">Phosphoprotein</keyword>
<dbReference type="EMBL" id="ML977164">
    <property type="protein sequence ID" value="KAF1985018.1"/>
    <property type="molecule type" value="Genomic_DNA"/>
</dbReference>
<feature type="domain" description="PI31 proteasome regulator N-terminal" evidence="13">
    <location>
        <begin position="29"/>
        <end position="188"/>
    </location>
</feature>
<evidence type="ECO:0000256" key="6">
    <source>
        <dbReference type="ARBA" id="ARBA00022553"/>
    </source>
</evidence>
<reference evidence="14" key="1">
    <citation type="journal article" date="2020" name="Stud. Mycol.">
        <title>101 Dothideomycetes genomes: a test case for predicting lifestyles and emergence of pathogens.</title>
        <authorList>
            <person name="Haridas S."/>
            <person name="Albert R."/>
            <person name="Binder M."/>
            <person name="Bloem J."/>
            <person name="Labutti K."/>
            <person name="Salamov A."/>
            <person name="Andreopoulos B."/>
            <person name="Baker S."/>
            <person name="Barry K."/>
            <person name="Bills G."/>
            <person name="Bluhm B."/>
            <person name="Cannon C."/>
            <person name="Castanera R."/>
            <person name="Culley D."/>
            <person name="Daum C."/>
            <person name="Ezra D."/>
            <person name="Gonzalez J."/>
            <person name="Henrissat B."/>
            <person name="Kuo A."/>
            <person name="Liang C."/>
            <person name="Lipzen A."/>
            <person name="Lutzoni F."/>
            <person name="Magnuson J."/>
            <person name="Mondo S."/>
            <person name="Nolan M."/>
            <person name="Ohm R."/>
            <person name="Pangilinan J."/>
            <person name="Park H.-J."/>
            <person name="Ramirez L."/>
            <person name="Alfaro M."/>
            <person name="Sun H."/>
            <person name="Tritt A."/>
            <person name="Yoshinaga Y."/>
            <person name="Zwiers L.-H."/>
            <person name="Turgeon B."/>
            <person name="Goodwin S."/>
            <person name="Spatafora J."/>
            <person name="Crous P."/>
            <person name="Grigoriev I."/>
        </authorList>
    </citation>
    <scope>NUCLEOTIDE SEQUENCE</scope>
    <source>
        <strain evidence="14">CBS 113979</strain>
    </source>
</reference>
<feature type="domain" description="PI31 proteasome regulator C-terminal" evidence="12">
    <location>
        <begin position="279"/>
        <end position="352"/>
    </location>
</feature>
<dbReference type="InterPro" id="IPR013886">
    <property type="entry name" value="PI31_Prot_C"/>
</dbReference>
<proteinExistence type="inferred from homology"/>
<comment type="subcellular location">
    <subcellularLocation>
        <location evidence="2">Cytoplasm</location>
    </subcellularLocation>
    <subcellularLocation>
        <location evidence="1">Endoplasmic reticulum</location>
    </subcellularLocation>
</comment>
<dbReference type="PANTHER" id="PTHR13266:SF1">
    <property type="entry name" value="PROTEASOME INHIBITOR PI31 SUBUNIT"/>
    <property type="match status" value="1"/>
</dbReference>
<dbReference type="GO" id="GO:0043161">
    <property type="term" value="P:proteasome-mediated ubiquitin-dependent protein catabolic process"/>
    <property type="evidence" value="ECO:0007669"/>
    <property type="project" value="InterPro"/>
</dbReference>
<feature type="compositionally biased region" description="Gly residues" evidence="11">
    <location>
        <begin position="326"/>
        <end position="338"/>
    </location>
</feature>
<organism evidence="14 15">
    <name type="scientific">Aulographum hederae CBS 113979</name>
    <dbReference type="NCBI Taxonomy" id="1176131"/>
    <lineage>
        <taxon>Eukaryota</taxon>
        <taxon>Fungi</taxon>
        <taxon>Dikarya</taxon>
        <taxon>Ascomycota</taxon>
        <taxon>Pezizomycotina</taxon>
        <taxon>Dothideomycetes</taxon>
        <taxon>Pleosporomycetidae</taxon>
        <taxon>Aulographales</taxon>
        <taxon>Aulographaceae</taxon>
    </lineage>
</organism>